<evidence type="ECO:0000259" key="2">
    <source>
        <dbReference type="Pfam" id="PF00931"/>
    </source>
</evidence>
<dbReference type="EMBL" id="BNAR01000006">
    <property type="protein sequence ID" value="GHH44221.1"/>
    <property type="molecule type" value="Genomic_DNA"/>
</dbReference>
<dbReference type="InterPro" id="IPR002182">
    <property type="entry name" value="NB-ARC"/>
</dbReference>
<dbReference type="Proteomes" id="UP000605568">
    <property type="component" value="Unassembled WGS sequence"/>
</dbReference>
<dbReference type="SUPFAM" id="SSF48452">
    <property type="entry name" value="TPR-like"/>
    <property type="match status" value="4"/>
</dbReference>
<dbReference type="Gene3D" id="1.25.40.10">
    <property type="entry name" value="Tetratricopeptide repeat domain"/>
    <property type="match status" value="2"/>
</dbReference>
<sequence length="1451" mass="159925">MKGPPDLPAQNVVLQHFDVADGGVERLSTSGLSYREIRDSLWLAARIHAPEIESPASPDLTEPISEPLTSAPETRPRSEERPLPAPEPEPFDVAEPEPAPEHFERWTPSAETVFTGLTDRDEKKGRAVSAWPTMPAMPERRAISRALRRLSRPHPSPWQQVVDEEATAIRAAQDGLWIPELKAAPSRRFDIAFVVDAAVAGDIWEHTTREFRATLEQQGAFRDVRTYFFDTSSAELPDRPLRSEGDATHDCGFLVEPTGMRIVLVLTDTIGKAWHSGAMSRVLHMWAEHMPVAIVQTLAQRLWSWGGVVTRHMLLHSPAPGVPNKRLRVNGLTTPDVIPVPVLGLSAEWMSGWSRLIASPGAQTVKTTATLVSAYPDRLPLDSDEDETLTPEERVVRFRTYASGDGFHLAGLLAATPLSPSLMKLVQRVLLPSSDLSALAEVMLGGLMHRVPSSDTSAHAVAYEFKDGVQEELLATGRRLETARVARVLDDHAGSDIAALRDLRATLDDPARVLEPDVSPENRPYLKVQAAVLRALAGPYAPRAKQLRRALDEFPVPPPHKGTSTEPDHPTRQLDGDEHVITTDSQPMVDPAAEPQGTETPQGVDQVSAPGTHTPALERRTSGSQPQIWGSVPLRNPDFVGRTELLDQLRTRLNVLGPTAVLPETLHGLGGVGKSQTVVEYIHRHAAEYDLVWWVPAEQVAQINASFVELAKRLGVATAGSADTAVPAVLETLRTYDPAKRWLLVFDNADDPQDVRQFFPAGSGHIIVTSRNADWSGVARSVLVDLFTRAESIELLHKRGGDIDDDEANALAEALGDLPLAVEQAAAWRATTGMQVPEYLELLEQNRPELLDADEPGDEQVPVVAAVWNVPLKRLREQHPDALQLLRVCAFFGPEPISQKLFRGVRNAPVPEELKAALRDPIKLGRAVRQISRYSLAKLDHRNNSLQLHRLVQTVLKNGLSDDDQEIMRHAVHVLLVNGAPDDPDATKNWPEYAELLPHALVSRAADCPDEWVRELVDNLVVYLLNAGDFGGARDLAGQAVKSWTAKLGESAEDTLKMSRRLAVAMRRLGEIEGAISLNEKTRRLLAETVGENHESMLEMLDAVAADLRSQGRFREEMELQQTVYDRSKELLGGDEPTTLRYAHNLAGCLRLMGDFIAARKVDENNLRLRTSVLGADHSQTLGSRNALCMDLRECGYYVEAAQEQQQALDYQVEVLGEDHPRVIGAKRNLSVALRKAGDHRRAQQLSEDCLERYQRRHGDNHIDTITALMNLSTDLRHSGELGRAEKAAQRSYKQFESHHGQRHPHTLIAALNLAVIRRLRGEVGEALKIDQQAYLDLVEVFDADHPSALVAATNLASDLAELGEVERAKTMDEDALERSRRVLGDEHPSTLALALNLSIDLDTLGDHTGAATLHRQTVAAFRKVLGDDHPATIAATQSTRANCDTDTMQL</sequence>
<dbReference type="Pfam" id="PF13374">
    <property type="entry name" value="TPR_10"/>
    <property type="match status" value="3"/>
</dbReference>
<dbReference type="InterPro" id="IPR027417">
    <property type="entry name" value="P-loop_NTPase"/>
</dbReference>
<organism evidence="4 5">
    <name type="scientific">Lentzea cavernae</name>
    <dbReference type="NCBI Taxonomy" id="2020703"/>
    <lineage>
        <taxon>Bacteria</taxon>
        <taxon>Bacillati</taxon>
        <taxon>Actinomycetota</taxon>
        <taxon>Actinomycetes</taxon>
        <taxon>Pseudonocardiales</taxon>
        <taxon>Pseudonocardiaceae</taxon>
        <taxon>Lentzea</taxon>
    </lineage>
</organism>
<accession>A0ABQ3MHL4</accession>
<evidence type="ECO:0000256" key="1">
    <source>
        <dbReference type="SAM" id="MobiDB-lite"/>
    </source>
</evidence>
<feature type="compositionally biased region" description="Polar residues" evidence="1">
    <location>
        <begin position="597"/>
        <end position="611"/>
    </location>
</feature>
<protein>
    <submittedName>
        <fullName evidence="4">Cytochrome c</fullName>
    </submittedName>
</protein>
<proteinExistence type="predicted"/>
<dbReference type="Gene3D" id="3.40.50.300">
    <property type="entry name" value="P-loop containing nucleotide triphosphate hydrolases"/>
    <property type="match status" value="1"/>
</dbReference>
<reference evidence="5" key="1">
    <citation type="journal article" date="2019" name="Int. J. Syst. Evol. Microbiol.">
        <title>The Global Catalogue of Microorganisms (GCM) 10K type strain sequencing project: providing services to taxonomists for standard genome sequencing and annotation.</title>
        <authorList>
            <consortium name="The Broad Institute Genomics Platform"/>
            <consortium name="The Broad Institute Genome Sequencing Center for Infectious Disease"/>
            <person name="Wu L."/>
            <person name="Ma J."/>
        </authorList>
    </citation>
    <scope>NUCLEOTIDE SEQUENCE [LARGE SCALE GENOMIC DNA]</scope>
    <source>
        <strain evidence="5">CGMCC 4.7367</strain>
    </source>
</reference>
<feature type="domain" description="DUF7779" evidence="3">
    <location>
        <begin position="876"/>
        <end position="963"/>
    </location>
</feature>
<dbReference type="NCBIfam" id="NF041121">
    <property type="entry name" value="SAV_2336_NTERM"/>
    <property type="match status" value="1"/>
</dbReference>
<dbReference type="RefSeq" id="WP_191300278.1">
    <property type="nucleotide sequence ID" value="NZ_BNAR01000006.1"/>
</dbReference>
<feature type="compositionally biased region" description="Basic and acidic residues" evidence="1">
    <location>
        <begin position="566"/>
        <end position="581"/>
    </location>
</feature>
<feature type="region of interest" description="Disordered" evidence="1">
    <location>
        <begin position="51"/>
        <end position="105"/>
    </location>
</feature>
<feature type="domain" description="NB-ARC" evidence="2">
    <location>
        <begin position="665"/>
        <end position="801"/>
    </location>
</feature>
<dbReference type="InterPro" id="IPR056681">
    <property type="entry name" value="DUF7779"/>
</dbReference>
<name>A0ABQ3MHL4_9PSEU</name>
<dbReference type="Pfam" id="PF13424">
    <property type="entry name" value="TPR_12"/>
    <property type="match status" value="2"/>
</dbReference>
<dbReference type="NCBIfam" id="NF040586">
    <property type="entry name" value="FxSxx_TPR"/>
    <property type="match status" value="1"/>
</dbReference>
<evidence type="ECO:0000313" key="5">
    <source>
        <dbReference type="Proteomes" id="UP000605568"/>
    </source>
</evidence>
<dbReference type="InterPro" id="IPR011990">
    <property type="entry name" value="TPR-like_helical_dom_sf"/>
</dbReference>
<feature type="region of interest" description="Disordered" evidence="1">
    <location>
        <begin position="553"/>
        <end position="628"/>
    </location>
</feature>
<dbReference type="PANTHER" id="PTHR46082">
    <property type="entry name" value="ATP/GTP-BINDING PROTEIN-RELATED"/>
    <property type="match status" value="1"/>
</dbReference>
<dbReference type="Pfam" id="PF00931">
    <property type="entry name" value="NB-ARC"/>
    <property type="match status" value="1"/>
</dbReference>
<comment type="caution">
    <text evidence="4">The sequence shown here is derived from an EMBL/GenBank/DDBJ whole genome shotgun (WGS) entry which is preliminary data.</text>
</comment>
<gene>
    <name evidence="4" type="ORF">GCM10017774_43420</name>
</gene>
<dbReference type="InterPro" id="IPR053137">
    <property type="entry name" value="NLR-like"/>
</dbReference>
<evidence type="ECO:0000259" key="3">
    <source>
        <dbReference type="Pfam" id="PF25000"/>
    </source>
</evidence>
<dbReference type="Pfam" id="PF25000">
    <property type="entry name" value="DUF7779"/>
    <property type="match status" value="1"/>
</dbReference>
<dbReference type="InterPro" id="IPR047738">
    <property type="entry name" value="SAV_2336-like_N"/>
</dbReference>
<dbReference type="PANTHER" id="PTHR46082:SF6">
    <property type="entry name" value="AAA+ ATPASE DOMAIN-CONTAINING PROTEIN-RELATED"/>
    <property type="match status" value="1"/>
</dbReference>
<dbReference type="SUPFAM" id="SSF52540">
    <property type="entry name" value="P-loop containing nucleoside triphosphate hydrolases"/>
    <property type="match status" value="1"/>
</dbReference>
<evidence type="ECO:0000313" key="4">
    <source>
        <dbReference type="EMBL" id="GHH44221.1"/>
    </source>
</evidence>
<keyword evidence="5" id="KW-1185">Reference proteome</keyword>